<evidence type="ECO:0000313" key="3">
    <source>
        <dbReference type="Proteomes" id="UP001056539"/>
    </source>
</evidence>
<keyword evidence="1" id="KW-0472">Membrane</keyword>
<name>A0AAX3BEI3_9SPIR</name>
<dbReference type="AlphaFoldDB" id="A0AAX3BEI3"/>
<accession>A0AAX3BEI3</accession>
<reference evidence="2" key="2">
    <citation type="submission" date="2022-06" db="EMBL/GenBank/DDBJ databases">
        <title>Thermospira aquatica gen. nov., sp. nov.</title>
        <authorList>
            <person name="Ben Ali Gam Z."/>
            <person name="Labat M."/>
        </authorList>
    </citation>
    <scope>NUCLEOTIDE SEQUENCE</scope>
    <source>
        <strain evidence="2">F1F22</strain>
    </source>
</reference>
<keyword evidence="3" id="KW-1185">Reference proteome</keyword>
<evidence type="ECO:0000256" key="1">
    <source>
        <dbReference type="SAM" id="Phobius"/>
    </source>
</evidence>
<dbReference type="KEGG" id="taqu:KDW03_02815"/>
<organism evidence="2 3">
    <name type="scientific">Thermospira aquatica</name>
    <dbReference type="NCBI Taxonomy" id="2828656"/>
    <lineage>
        <taxon>Bacteria</taxon>
        <taxon>Pseudomonadati</taxon>
        <taxon>Spirochaetota</taxon>
        <taxon>Spirochaetia</taxon>
        <taxon>Brevinematales</taxon>
        <taxon>Thermospiraceae</taxon>
        <taxon>Thermospira</taxon>
    </lineage>
</organism>
<reference evidence="2" key="1">
    <citation type="submission" date="2021-04" db="EMBL/GenBank/DDBJ databases">
        <authorList>
            <person name="Postec A."/>
        </authorList>
    </citation>
    <scope>NUCLEOTIDE SEQUENCE</scope>
    <source>
        <strain evidence="2">F1F22</strain>
    </source>
</reference>
<gene>
    <name evidence="2" type="ORF">KDW03_02815</name>
</gene>
<dbReference type="EMBL" id="CP073355">
    <property type="protein sequence ID" value="URA10752.1"/>
    <property type="molecule type" value="Genomic_DNA"/>
</dbReference>
<protein>
    <submittedName>
        <fullName evidence="2">Uncharacterized protein</fullName>
    </submittedName>
</protein>
<dbReference type="RefSeq" id="WP_271435880.1">
    <property type="nucleotide sequence ID" value="NZ_CP073355.1"/>
</dbReference>
<proteinExistence type="predicted"/>
<evidence type="ECO:0000313" key="2">
    <source>
        <dbReference type="EMBL" id="URA10752.1"/>
    </source>
</evidence>
<sequence>MKRFFLTLSWIFLVVMILVLSVGNVFYSFWQVFFQKYFSTAISTSEPFSFATSQKYEITLQFNKGSFLRYEPIPFSVIVRDRKKLTVVSNVFIRVQVKDGTGRILRDIRGYDELWLQYDQETGDWRGLWYPSLEENPDTVRFVASAQFQDPAEPIVVEREVFLRQRPSLRNIRQGMTFFFIEEMESLSRRSLLSVDNEERDWNTLPQWMSLLNVDGVFVMGGVTRFMEEYSLQDPWNNQKLQESLTISRWASGQGRSCGIWVKAFRGDGNLISGTGYESSWYQKDNQWVRDVSTISFQVESRYRSLAALLNSLSQQESVSYVGLSDFLLPDNYAMELAIPFVETMVSRLPDDWTNRTWEQKFAFARNYIENQQNYQVFTQWKRYYLVSRLRDILGPIRKPLFYVLNWEELEARPDMLEVLAQAGFDFFVVQLKMSYREFLDRGKQLLEHSAIRLYLSRIVWVNQVQYQNFYLSSERTLPIDGFVAMNEHVVKNTVSSEPSLGLAVNFYKAMYGNRGPYNPIEWLMGAGESFRRIREIFTSFPLDIDVVTPRSVDTNANTFLVRLRLQNRSLLPLEKLSVEYIPTRMVRLNGTPRLDWNTLAPGETSEALLSFSLDLASDKFVRDDILVALRVSWSQGGKSDSTILMRSIFQNKLEQ</sequence>
<keyword evidence="1" id="KW-1133">Transmembrane helix</keyword>
<keyword evidence="1" id="KW-0812">Transmembrane</keyword>
<feature type="transmembrane region" description="Helical" evidence="1">
    <location>
        <begin position="7"/>
        <end position="30"/>
    </location>
</feature>
<dbReference type="Proteomes" id="UP001056539">
    <property type="component" value="Chromosome"/>
</dbReference>